<keyword evidence="11" id="KW-1185">Reference proteome</keyword>
<keyword evidence="8" id="KW-0812">Transmembrane</keyword>
<dbReference type="SMART" id="SM00409">
    <property type="entry name" value="IG"/>
    <property type="match status" value="2"/>
</dbReference>
<dbReference type="InterPro" id="IPR013783">
    <property type="entry name" value="Ig-like_fold"/>
</dbReference>
<dbReference type="PANTHER" id="PTHR19433:SF133">
    <property type="entry name" value="IMMUNE-TYPE RECEPTOR 5 PRECURSOR-RELATED"/>
    <property type="match status" value="1"/>
</dbReference>
<dbReference type="GeneTree" id="ENSGT01030000234530"/>
<dbReference type="PANTHER" id="PTHR19433">
    <property type="entry name" value="T-CELL RECEPTOR ALPHA CHAIN V REGION-RELATED"/>
    <property type="match status" value="1"/>
</dbReference>
<evidence type="ECO:0000256" key="2">
    <source>
        <dbReference type="ARBA" id="ARBA00022475"/>
    </source>
</evidence>
<feature type="domain" description="Ig-like" evidence="9">
    <location>
        <begin position="145"/>
        <end position="243"/>
    </location>
</feature>
<keyword evidence="4" id="KW-0391">Immunity</keyword>
<dbReference type="AlphaFoldDB" id="A0A667WP30"/>
<dbReference type="Ensembl" id="ENSMMDT00005002331.1">
    <property type="protein sequence ID" value="ENSMMDP00005002294.1"/>
    <property type="gene ID" value="ENSMMDG00005001269.1"/>
</dbReference>
<dbReference type="InterPro" id="IPR013106">
    <property type="entry name" value="Ig_V-set"/>
</dbReference>
<feature type="domain" description="Ig-like" evidence="9">
    <location>
        <begin position="40"/>
        <end position="125"/>
    </location>
</feature>
<evidence type="ECO:0000256" key="7">
    <source>
        <dbReference type="ARBA" id="ARBA00023180"/>
    </source>
</evidence>
<evidence type="ECO:0000256" key="4">
    <source>
        <dbReference type="ARBA" id="ARBA00022859"/>
    </source>
</evidence>
<dbReference type="GO" id="GO:0009617">
    <property type="term" value="P:response to bacterium"/>
    <property type="evidence" value="ECO:0007669"/>
    <property type="project" value="TreeGrafter"/>
</dbReference>
<evidence type="ECO:0000256" key="8">
    <source>
        <dbReference type="SAM" id="Phobius"/>
    </source>
</evidence>
<organism evidence="10 11">
    <name type="scientific">Myripristis murdjan</name>
    <name type="common">pinecone soldierfish</name>
    <dbReference type="NCBI Taxonomy" id="586833"/>
    <lineage>
        <taxon>Eukaryota</taxon>
        <taxon>Metazoa</taxon>
        <taxon>Chordata</taxon>
        <taxon>Craniata</taxon>
        <taxon>Vertebrata</taxon>
        <taxon>Euteleostomi</taxon>
        <taxon>Actinopterygii</taxon>
        <taxon>Neopterygii</taxon>
        <taxon>Teleostei</taxon>
        <taxon>Neoteleostei</taxon>
        <taxon>Acanthomorphata</taxon>
        <taxon>Holocentriformes</taxon>
        <taxon>Holocentridae</taxon>
        <taxon>Myripristis</taxon>
    </lineage>
</organism>
<feature type="transmembrane region" description="Helical" evidence="8">
    <location>
        <begin position="263"/>
        <end position="286"/>
    </location>
</feature>
<proteinExistence type="predicted"/>
<protein>
    <recommendedName>
        <fullName evidence="9">Ig-like domain-containing protein</fullName>
    </recommendedName>
</protein>
<name>A0A667WP30_9TELE</name>
<dbReference type="InterPro" id="IPR007110">
    <property type="entry name" value="Ig-like_dom"/>
</dbReference>
<evidence type="ECO:0000313" key="11">
    <source>
        <dbReference type="Proteomes" id="UP000472263"/>
    </source>
</evidence>
<sequence length="355" mass="39350">MTESAIHCCEHIKWAGFHWLCCQLCGIISLKTLSGTIETPSLISLTVAQLGDNVTLPCLHSKEKLDMFWWFKQSLGRMVQPVAVMSLDKVTLHGEFNNPRFMVGASHYLSIRNVRKEDEATYFCQGGTTYQLDVLNGTFLHVNGRSVLLTQWPETESVQLGEAVTLQCSVLFENKDSSSRCSGEHSVYWFRAGSGESHPGVIHSRGNRSHECQESPSRQRSCVYTLSKSVTSSSDAGTYYCAVATCGEILFGSGTKVDARSELLPVVIVLGILLACCVTVITIFIFHRNQKRVCEHCKGTVGHHVFTLFDTLQSGEADTLNYAALDFSARKVTRGNKIRMSPEESVYSAVRTKSQ</sequence>
<comment type="subcellular location">
    <subcellularLocation>
        <location evidence="1">Cell membrane</location>
    </subcellularLocation>
</comment>
<dbReference type="Gene3D" id="2.60.40.10">
    <property type="entry name" value="Immunoglobulins"/>
    <property type="match status" value="2"/>
</dbReference>
<accession>A0A667WP30</accession>
<evidence type="ECO:0000313" key="10">
    <source>
        <dbReference type="Ensembl" id="ENSMMDP00005002294.1"/>
    </source>
</evidence>
<keyword evidence="3" id="KW-0732">Signal</keyword>
<dbReference type="InterPro" id="IPR036179">
    <property type="entry name" value="Ig-like_dom_sf"/>
</dbReference>
<dbReference type="InterPro" id="IPR003599">
    <property type="entry name" value="Ig_sub"/>
</dbReference>
<dbReference type="CDD" id="cd00099">
    <property type="entry name" value="IgV"/>
    <property type="match status" value="2"/>
</dbReference>
<keyword evidence="6" id="KW-1015">Disulfide bond</keyword>
<keyword evidence="5 8" id="KW-0472">Membrane</keyword>
<evidence type="ECO:0000256" key="1">
    <source>
        <dbReference type="ARBA" id="ARBA00004236"/>
    </source>
</evidence>
<reference evidence="10" key="1">
    <citation type="submission" date="2019-06" db="EMBL/GenBank/DDBJ databases">
        <authorList>
            <consortium name="Wellcome Sanger Institute Data Sharing"/>
        </authorList>
    </citation>
    <scope>NUCLEOTIDE SEQUENCE [LARGE SCALE GENOMIC DNA]</scope>
</reference>
<evidence type="ECO:0000256" key="3">
    <source>
        <dbReference type="ARBA" id="ARBA00022729"/>
    </source>
</evidence>
<dbReference type="Proteomes" id="UP000472263">
    <property type="component" value="Chromosome 10"/>
</dbReference>
<dbReference type="Pfam" id="PF07686">
    <property type="entry name" value="V-set"/>
    <property type="match status" value="2"/>
</dbReference>
<dbReference type="InParanoid" id="A0A667WP30"/>
<reference evidence="10" key="2">
    <citation type="submission" date="2025-08" db="UniProtKB">
        <authorList>
            <consortium name="Ensembl"/>
        </authorList>
    </citation>
    <scope>IDENTIFICATION</scope>
</reference>
<keyword evidence="8" id="KW-1133">Transmembrane helix</keyword>
<dbReference type="InterPro" id="IPR052051">
    <property type="entry name" value="TCR_complex_component"/>
</dbReference>
<evidence type="ECO:0000256" key="5">
    <source>
        <dbReference type="ARBA" id="ARBA00023136"/>
    </source>
</evidence>
<evidence type="ECO:0000259" key="9">
    <source>
        <dbReference type="PROSITE" id="PS50835"/>
    </source>
</evidence>
<dbReference type="GO" id="GO:0002376">
    <property type="term" value="P:immune system process"/>
    <property type="evidence" value="ECO:0007669"/>
    <property type="project" value="UniProtKB-KW"/>
</dbReference>
<reference evidence="10" key="3">
    <citation type="submission" date="2025-09" db="UniProtKB">
        <authorList>
            <consortium name="Ensembl"/>
        </authorList>
    </citation>
    <scope>IDENTIFICATION</scope>
</reference>
<dbReference type="GO" id="GO:0005886">
    <property type="term" value="C:plasma membrane"/>
    <property type="evidence" value="ECO:0007669"/>
    <property type="project" value="UniProtKB-SubCell"/>
</dbReference>
<evidence type="ECO:0000256" key="6">
    <source>
        <dbReference type="ARBA" id="ARBA00023157"/>
    </source>
</evidence>
<keyword evidence="7" id="KW-0325">Glycoprotein</keyword>
<dbReference type="SUPFAM" id="SSF48726">
    <property type="entry name" value="Immunoglobulin"/>
    <property type="match status" value="2"/>
</dbReference>
<dbReference type="PROSITE" id="PS50835">
    <property type="entry name" value="IG_LIKE"/>
    <property type="match status" value="2"/>
</dbReference>
<keyword evidence="2" id="KW-1003">Cell membrane</keyword>